<protein>
    <recommendedName>
        <fullName evidence="9">TRAP transporter small permease protein</fullName>
    </recommendedName>
</protein>
<dbReference type="PANTHER" id="PTHR35011:SF11">
    <property type="entry name" value="TRAP TRANSPORTER SMALL PERMEASE PROTEIN"/>
    <property type="match status" value="1"/>
</dbReference>
<evidence type="ECO:0000256" key="2">
    <source>
        <dbReference type="ARBA" id="ARBA00022448"/>
    </source>
</evidence>
<feature type="transmembrane region" description="Helical" evidence="9">
    <location>
        <begin position="68"/>
        <end position="87"/>
    </location>
</feature>
<keyword evidence="2 9" id="KW-0813">Transport</keyword>
<proteinExistence type="inferred from homology"/>
<keyword evidence="4 9" id="KW-0997">Cell inner membrane</keyword>
<dbReference type="Pfam" id="PF04290">
    <property type="entry name" value="DctQ"/>
    <property type="match status" value="1"/>
</dbReference>
<evidence type="ECO:0000256" key="9">
    <source>
        <dbReference type="RuleBase" id="RU369079"/>
    </source>
</evidence>
<accession>A0A368YHB6</accession>
<feature type="transmembrane region" description="Helical" evidence="9">
    <location>
        <begin position="35"/>
        <end position="56"/>
    </location>
</feature>
<comment type="caution">
    <text evidence="11">The sequence shown here is derived from an EMBL/GenBank/DDBJ whole genome shotgun (WGS) entry which is preliminary data.</text>
</comment>
<keyword evidence="3" id="KW-1003">Cell membrane</keyword>
<dbReference type="InterPro" id="IPR007387">
    <property type="entry name" value="TRAP_DctQ"/>
</dbReference>
<organism evidence="11 12">
    <name type="scientific">Paracoccus lutimaris</name>
    <dbReference type="NCBI Taxonomy" id="1490030"/>
    <lineage>
        <taxon>Bacteria</taxon>
        <taxon>Pseudomonadati</taxon>
        <taxon>Pseudomonadota</taxon>
        <taxon>Alphaproteobacteria</taxon>
        <taxon>Rhodobacterales</taxon>
        <taxon>Paracoccaceae</taxon>
        <taxon>Paracoccus</taxon>
    </lineage>
</organism>
<dbReference type="EMBL" id="QPJL01000024">
    <property type="protein sequence ID" value="RCW79622.1"/>
    <property type="molecule type" value="Genomic_DNA"/>
</dbReference>
<keyword evidence="5 9" id="KW-0812">Transmembrane</keyword>
<feature type="transmembrane region" description="Helical" evidence="9">
    <location>
        <begin position="108"/>
        <end position="128"/>
    </location>
</feature>
<sequence length="190" mass="21482">MNEQHHPPISIDEMAHAFEDEGGPVDLSHHTIEDWLTLAVFWAMAVCVFLQFFTRYALNNSLAWTEEIAANCLVIVVFLGSAMCVRMGRHIAVDLIYNFLPRRLGRGLEVAVDVICIGFYGYMAWLMWRYIDIVGSERMVTVDLPRGFVFYTVFAAFALMLLRSVQNFIKDLTGARTVREEAAESGPPGV</sequence>
<evidence type="ECO:0000256" key="8">
    <source>
        <dbReference type="ARBA" id="ARBA00038436"/>
    </source>
</evidence>
<keyword evidence="12" id="KW-1185">Reference proteome</keyword>
<evidence type="ECO:0000313" key="12">
    <source>
        <dbReference type="Proteomes" id="UP000253345"/>
    </source>
</evidence>
<keyword evidence="6 9" id="KW-1133">Transmembrane helix</keyword>
<reference evidence="11 12" key="1">
    <citation type="submission" date="2018-07" db="EMBL/GenBank/DDBJ databases">
        <title>Genomic Encyclopedia of Type Strains, Phase III (KMG-III): the genomes of soil and plant-associated and newly described type strains.</title>
        <authorList>
            <person name="Whitman W."/>
        </authorList>
    </citation>
    <scope>NUCLEOTIDE SEQUENCE [LARGE SCALE GENOMIC DNA]</scope>
    <source>
        <strain evidence="11 12">CECT 8525</strain>
    </source>
</reference>
<evidence type="ECO:0000259" key="10">
    <source>
        <dbReference type="Pfam" id="PF04290"/>
    </source>
</evidence>
<evidence type="ECO:0000256" key="3">
    <source>
        <dbReference type="ARBA" id="ARBA00022475"/>
    </source>
</evidence>
<comment type="subcellular location">
    <subcellularLocation>
        <location evidence="1 9">Cell inner membrane</location>
        <topology evidence="1 9">Multi-pass membrane protein</topology>
    </subcellularLocation>
</comment>
<evidence type="ECO:0000313" key="11">
    <source>
        <dbReference type="EMBL" id="RCW79622.1"/>
    </source>
</evidence>
<gene>
    <name evidence="11" type="ORF">DFP89_12414</name>
</gene>
<dbReference type="GO" id="GO:0022857">
    <property type="term" value="F:transmembrane transporter activity"/>
    <property type="evidence" value="ECO:0007669"/>
    <property type="project" value="UniProtKB-UniRule"/>
</dbReference>
<comment type="subunit">
    <text evidence="9">The complex comprises the extracytoplasmic solute receptor protein and the two transmembrane proteins.</text>
</comment>
<comment type="similarity">
    <text evidence="8 9">Belongs to the TRAP transporter small permease family.</text>
</comment>
<dbReference type="InterPro" id="IPR055348">
    <property type="entry name" value="DctQ"/>
</dbReference>
<evidence type="ECO:0000256" key="1">
    <source>
        <dbReference type="ARBA" id="ARBA00004429"/>
    </source>
</evidence>
<dbReference type="RefSeq" id="WP_114350466.1">
    <property type="nucleotide sequence ID" value="NZ_QPJL01000024.1"/>
</dbReference>
<evidence type="ECO:0000256" key="4">
    <source>
        <dbReference type="ARBA" id="ARBA00022519"/>
    </source>
</evidence>
<dbReference type="Proteomes" id="UP000253345">
    <property type="component" value="Unassembled WGS sequence"/>
</dbReference>
<dbReference type="AlphaFoldDB" id="A0A368YHB6"/>
<keyword evidence="7 9" id="KW-0472">Membrane</keyword>
<feature type="domain" description="Tripartite ATP-independent periplasmic transporters DctQ component" evidence="10">
    <location>
        <begin position="44"/>
        <end position="173"/>
    </location>
</feature>
<dbReference type="PANTHER" id="PTHR35011">
    <property type="entry name" value="2,3-DIKETO-L-GULONATE TRAP TRANSPORTER SMALL PERMEASE PROTEIN YIAM"/>
    <property type="match status" value="1"/>
</dbReference>
<comment type="function">
    <text evidence="9">Part of the tripartite ATP-independent periplasmic (TRAP) transport system.</text>
</comment>
<evidence type="ECO:0000256" key="6">
    <source>
        <dbReference type="ARBA" id="ARBA00022989"/>
    </source>
</evidence>
<dbReference type="GO" id="GO:0015740">
    <property type="term" value="P:C4-dicarboxylate transport"/>
    <property type="evidence" value="ECO:0007669"/>
    <property type="project" value="TreeGrafter"/>
</dbReference>
<dbReference type="OrthoDB" id="4964541at2"/>
<evidence type="ECO:0000256" key="7">
    <source>
        <dbReference type="ARBA" id="ARBA00023136"/>
    </source>
</evidence>
<evidence type="ECO:0000256" key="5">
    <source>
        <dbReference type="ARBA" id="ARBA00022692"/>
    </source>
</evidence>
<dbReference type="GO" id="GO:0005886">
    <property type="term" value="C:plasma membrane"/>
    <property type="evidence" value="ECO:0007669"/>
    <property type="project" value="UniProtKB-SubCell"/>
</dbReference>
<name>A0A368YHB6_9RHOB</name>
<feature type="transmembrane region" description="Helical" evidence="9">
    <location>
        <begin position="148"/>
        <end position="169"/>
    </location>
</feature>